<evidence type="ECO:0000313" key="3">
    <source>
        <dbReference type="Proteomes" id="UP000474159"/>
    </source>
</evidence>
<evidence type="ECO:0000256" key="1">
    <source>
        <dbReference type="SAM" id="Phobius"/>
    </source>
</evidence>
<dbReference type="RefSeq" id="WP_151004465.1">
    <property type="nucleotide sequence ID" value="NZ_BPQY01000039.1"/>
</dbReference>
<organism evidence="2 3">
    <name type="scientific">Methylobacterium soli</name>
    <dbReference type="NCBI Taxonomy" id="553447"/>
    <lineage>
        <taxon>Bacteria</taxon>
        <taxon>Pseudomonadati</taxon>
        <taxon>Pseudomonadota</taxon>
        <taxon>Alphaproteobacteria</taxon>
        <taxon>Hyphomicrobiales</taxon>
        <taxon>Methylobacteriaceae</taxon>
        <taxon>Methylobacterium</taxon>
    </lineage>
</organism>
<comment type="caution">
    <text evidence="2">The sequence shown here is derived from an EMBL/GenBank/DDBJ whole genome shotgun (WGS) entry which is preliminary data.</text>
</comment>
<evidence type="ECO:0000313" key="2">
    <source>
        <dbReference type="EMBL" id="KAB1072891.1"/>
    </source>
</evidence>
<dbReference type="Proteomes" id="UP000474159">
    <property type="component" value="Unassembled WGS sequence"/>
</dbReference>
<dbReference type="EMBL" id="VZZK01000046">
    <property type="protein sequence ID" value="KAB1072891.1"/>
    <property type="molecule type" value="Genomic_DNA"/>
</dbReference>
<keyword evidence="1" id="KW-0472">Membrane</keyword>
<dbReference type="AlphaFoldDB" id="A0A6L3SX32"/>
<keyword evidence="3" id="KW-1185">Reference proteome</keyword>
<feature type="transmembrane region" description="Helical" evidence="1">
    <location>
        <begin position="39"/>
        <end position="58"/>
    </location>
</feature>
<protein>
    <submittedName>
        <fullName evidence="2">Uncharacterized protein</fullName>
    </submittedName>
</protein>
<reference evidence="2 3" key="1">
    <citation type="submission" date="2019-09" db="EMBL/GenBank/DDBJ databases">
        <title>YIM 48816 draft genome.</title>
        <authorList>
            <person name="Jiang L."/>
        </authorList>
    </citation>
    <scope>NUCLEOTIDE SEQUENCE [LARGE SCALE GENOMIC DNA]</scope>
    <source>
        <strain evidence="2 3">YIM 48816</strain>
    </source>
</reference>
<name>A0A6L3SX32_9HYPH</name>
<proteinExistence type="predicted"/>
<sequence>MLIPAALFAGFAALLLVWGAILGERGQSNAERTAGDLAILFGVCFALTAVALTLATALGDF</sequence>
<accession>A0A6L3SX32</accession>
<keyword evidence="1" id="KW-0812">Transmembrane</keyword>
<gene>
    <name evidence="2" type="ORF">F6X53_27730</name>
</gene>
<keyword evidence="1" id="KW-1133">Transmembrane helix</keyword>